<reference evidence="2" key="1">
    <citation type="submission" date="2009-10" db="EMBL/GenBank/DDBJ databases">
        <title>Diversity of trophic interactions inside an arsenic-rich microbial ecosystem.</title>
        <authorList>
            <person name="Bertin P.N."/>
            <person name="Heinrich-Salmeron A."/>
            <person name="Pelletier E."/>
            <person name="Goulhen-Chollet F."/>
            <person name="Arsene-Ploetze F."/>
            <person name="Gallien S."/>
            <person name="Calteau A."/>
            <person name="Vallenet D."/>
            <person name="Casiot C."/>
            <person name="Chane-Woon-Ming B."/>
            <person name="Giloteaux L."/>
            <person name="Barakat M."/>
            <person name="Bonnefoy V."/>
            <person name="Bruneel O."/>
            <person name="Chandler M."/>
            <person name="Cleiss J."/>
            <person name="Duran R."/>
            <person name="Elbaz-Poulichet F."/>
            <person name="Fonknechten N."/>
            <person name="Lauga B."/>
            <person name="Mornico D."/>
            <person name="Ortet P."/>
            <person name="Schaeffer C."/>
            <person name="Siguier P."/>
            <person name="Alexander Thil Smith A."/>
            <person name="Van Dorsselaer A."/>
            <person name="Weissenbach J."/>
            <person name="Medigue C."/>
            <person name="Le Paslier D."/>
        </authorList>
    </citation>
    <scope>NUCLEOTIDE SEQUENCE</scope>
</reference>
<dbReference type="Pfam" id="PF00535">
    <property type="entry name" value="Glycos_transf_2"/>
    <property type="match status" value="1"/>
</dbReference>
<dbReference type="Gene3D" id="3.90.550.10">
    <property type="entry name" value="Spore Coat Polysaccharide Biosynthesis Protein SpsA, Chain A"/>
    <property type="match status" value="1"/>
</dbReference>
<feature type="domain" description="Glycosyltransferase 2-like" evidence="1">
    <location>
        <begin position="28"/>
        <end position="161"/>
    </location>
</feature>
<name>E6QMG0_9ZZZZ</name>
<dbReference type="PANTHER" id="PTHR43179">
    <property type="entry name" value="RHAMNOSYLTRANSFERASE WBBL"/>
    <property type="match status" value="1"/>
</dbReference>
<dbReference type="GO" id="GO:0016740">
    <property type="term" value="F:transferase activity"/>
    <property type="evidence" value="ECO:0007669"/>
    <property type="project" value="UniProtKB-KW"/>
</dbReference>
<dbReference type="CDD" id="cd04186">
    <property type="entry name" value="GT_2_like_c"/>
    <property type="match status" value="1"/>
</dbReference>
<organism evidence="2">
    <name type="scientific">mine drainage metagenome</name>
    <dbReference type="NCBI Taxonomy" id="410659"/>
    <lineage>
        <taxon>unclassified sequences</taxon>
        <taxon>metagenomes</taxon>
        <taxon>ecological metagenomes</taxon>
    </lineage>
</organism>
<dbReference type="AlphaFoldDB" id="E6QMG0"/>
<gene>
    <name evidence="2" type="ORF">CARN6_1895</name>
</gene>
<evidence type="ECO:0000313" key="2">
    <source>
        <dbReference type="EMBL" id="CBI08431.1"/>
    </source>
</evidence>
<dbReference type="InterPro" id="IPR029044">
    <property type="entry name" value="Nucleotide-diphossugar_trans"/>
</dbReference>
<proteinExistence type="predicted"/>
<comment type="caution">
    <text evidence="2">The sequence shown here is derived from an EMBL/GenBank/DDBJ whole genome shotgun (WGS) entry which is preliminary data.</text>
</comment>
<accession>E6QMG0</accession>
<sequence length="358" mass="40159">MSSDAHRSEEHFEADGNAAPAVPFITVSVILVSYQTREVLRECLRLVERELRTMEFSGGGSGDVLVVDNCSSDGSAAMVAEEFPWVRLFRSEVNLGFGGANNLALRAATGRFLLLLNSDAFLEPGVLTETITRMNAAPEVGIGGVAQVGRDGSRQPSARRFHSLWRDAMMMTGLAECFRESRLWGRLCGGLDRRWSNATSAVDVDWIPGAFLLIRREVLDSVGLFDCKLFLYLEEVDLCRRTILAGWKIRYWPDLKVIHLGGESSKSVNASLDSPPSHQVVLWQMRSTLLYYRKWHGITAAGAAALEIGLYGLRWLRNRWSHSPQRRIRARHAAQFVALMRQAWRDTRGGRVSPQQPW</sequence>
<keyword evidence="2" id="KW-0808">Transferase</keyword>
<evidence type="ECO:0000259" key="1">
    <source>
        <dbReference type="Pfam" id="PF00535"/>
    </source>
</evidence>
<protein>
    <submittedName>
        <fullName evidence="2">Glycosyl transferase, group 2 family</fullName>
    </submittedName>
</protein>
<dbReference type="EMBL" id="CABQ01000217">
    <property type="protein sequence ID" value="CBI08431.1"/>
    <property type="molecule type" value="Genomic_DNA"/>
</dbReference>
<dbReference type="InterPro" id="IPR001173">
    <property type="entry name" value="Glyco_trans_2-like"/>
</dbReference>
<dbReference type="SUPFAM" id="SSF53448">
    <property type="entry name" value="Nucleotide-diphospho-sugar transferases"/>
    <property type="match status" value="1"/>
</dbReference>
<dbReference type="PANTHER" id="PTHR43179:SF7">
    <property type="entry name" value="RHAMNOSYLTRANSFERASE WBBL"/>
    <property type="match status" value="1"/>
</dbReference>